<dbReference type="OrthoDB" id="4657524at2759"/>
<feature type="compositionally biased region" description="Low complexity" evidence="1">
    <location>
        <begin position="262"/>
        <end position="275"/>
    </location>
</feature>
<evidence type="ECO:0000313" key="5">
    <source>
        <dbReference type="EMBL" id="KXT06441.1"/>
    </source>
</evidence>
<gene>
    <name evidence="5" type="ORF">AC578_6082</name>
</gene>
<evidence type="ECO:0000256" key="2">
    <source>
        <dbReference type="SAM" id="SignalP"/>
    </source>
</evidence>
<dbReference type="Pfam" id="PF09792">
    <property type="entry name" value="But2"/>
    <property type="match status" value="1"/>
</dbReference>
<feature type="compositionally biased region" description="Polar residues" evidence="1">
    <location>
        <begin position="298"/>
        <end position="310"/>
    </location>
</feature>
<evidence type="ECO:0000259" key="4">
    <source>
        <dbReference type="Pfam" id="PF22799"/>
    </source>
</evidence>
<feature type="compositionally biased region" description="Low complexity" evidence="1">
    <location>
        <begin position="311"/>
        <end position="326"/>
    </location>
</feature>
<feature type="compositionally biased region" description="Low complexity" evidence="1">
    <location>
        <begin position="366"/>
        <end position="388"/>
    </location>
</feature>
<protein>
    <submittedName>
        <fullName evidence="5">Uncharacterized protein</fullName>
    </submittedName>
</protein>
<feature type="compositionally biased region" description="Polar residues" evidence="1">
    <location>
        <begin position="192"/>
        <end position="214"/>
    </location>
</feature>
<dbReference type="AlphaFoldDB" id="A0A139HVE0"/>
<dbReference type="PANTHER" id="PTHR39613:SF1">
    <property type="entry name" value="ANCHORED CELL WALL PROTEIN, PUTATIVE (AFU_ORTHOLOGUE AFUA_4G08960)-RELATED"/>
    <property type="match status" value="1"/>
</dbReference>
<dbReference type="PANTHER" id="PTHR39613">
    <property type="entry name" value="ANCHORED CELL WALL PROTEIN, PUTATIVE (AFU_ORTHOLOGUE AFUA_4G08960)-RELATED"/>
    <property type="match status" value="1"/>
</dbReference>
<feature type="domain" description="Cell wall mannoprotein PIR1-like C-terminal" evidence="4">
    <location>
        <begin position="66"/>
        <end position="141"/>
    </location>
</feature>
<feature type="region of interest" description="Disordered" evidence="1">
    <location>
        <begin position="358"/>
        <end position="388"/>
    </location>
</feature>
<sequence length="712" mass="72860">MTRLLFAAASLAATASAAAFPRGDASSCGFRIVSSGGVDGVMGQFEDGQNRINGSYAPATYHYNNGGIVDEAGRGCIVTLTNDATRQFQCDLNKPPTYGFTIAQNGSILYQGSDQFYACPYITEYNVYTQWLKGQDKCVPIKLSTNATCAAGSYSSGTAASYYPTGDVAGTGVPVVPGYSSEAPPFPSSSAGQSIPPTYGQSTGVVPAGSQSTSAATAPTYSQATVPAYGGGSSLSSASVPQYSSVETADTVPSYGGETSKASVPGYGSSSSAYVPGVSSVETAATVPGYGGQTSQISVPGYGSQTTPAASTPVETSPVVSTVPSVPQYSRGVESSVTPVESSVPSVPQYSTGIESTMETAPPAFSTPEESSPVESTPVPSASSVASYPSSAQSTVTILTTIITSECPETETAVSSGTTIYNTHQTRSVFTSVATSSVPAPSESIPAETPSSPVASVPVTSSTESVPGYGPAVGTLSVASESQSTSYPSFPAVMESVPAVSTPVVSTSVQSVSTTFATTWSVPAGNNSVPAPTGSTTSAFTSVPSGSTSATACQTSLSGAYQTPHLITWIAKDYPDTAYGSKYNASINEDCSSIMNFDIPREYEGKTCSIVFLFPKQEDLETSAWSWNNEGGIQFDSLSGVAIESTTYNTCPAKKETLNTIDIQAGNSYVVKTGACAAGSTESIELSSSNGLQLEFFEDWNPSSLGLYITAC</sequence>
<feature type="domain" description="Ubiquitin 3 binding protein But2 C-terminal" evidence="3">
    <location>
        <begin position="562"/>
        <end position="702"/>
    </location>
</feature>
<feature type="region of interest" description="Disordered" evidence="1">
    <location>
        <begin position="183"/>
        <end position="214"/>
    </location>
</feature>
<name>A0A139HVE0_9PEZI</name>
<dbReference type="InterPro" id="IPR018620">
    <property type="entry name" value="Ubiquitin3-bd_protein_But2_C"/>
</dbReference>
<evidence type="ECO:0000256" key="1">
    <source>
        <dbReference type="SAM" id="MobiDB-lite"/>
    </source>
</evidence>
<evidence type="ECO:0000313" key="6">
    <source>
        <dbReference type="Proteomes" id="UP000070133"/>
    </source>
</evidence>
<keyword evidence="6" id="KW-1185">Reference proteome</keyword>
<dbReference type="Proteomes" id="UP000070133">
    <property type="component" value="Unassembled WGS sequence"/>
</dbReference>
<evidence type="ECO:0000259" key="3">
    <source>
        <dbReference type="Pfam" id="PF09792"/>
    </source>
</evidence>
<feature type="region of interest" description="Disordered" evidence="1">
    <location>
        <begin position="298"/>
        <end position="326"/>
    </location>
</feature>
<reference evidence="5 6" key="1">
    <citation type="submission" date="2015-07" db="EMBL/GenBank/DDBJ databases">
        <title>Comparative genomics of the Sigatoka disease complex on banana suggests a link between parallel evolutionary changes in Pseudocercospora fijiensis and Pseudocercospora eumusae and increased virulence on the banana host.</title>
        <authorList>
            <person name="Chang T.-C."/>
            <person name="Salvucci A."/>
            <person name="Crous P.W."/>
            <person name="Stergiopoulos I."/>
        </authorList>
    </citation>
    <scope>NUCLEOTIDE SEQUENCE [LARGE SCALE GENOMIC DNA]</scope>
    <source>
        <strain evidence="5 6">CBS 114824</strain>
    </source>
</reference>
<organism evidence="5 6">
    <name type="scientific">Pseudocercospora eumusae</name>
    <dbReference type="NCBI Taxonomy" id="321146"/>
    <lineage>
        <taxon>Eukaryota</taxon>
        <taxon>Fungi</taxon>
        <taxon>Dikarya</taxon>
        <taxon>Ascomycota</taxon>
        <taxon>Pezizomycotina</taxon>
        <taxon>Dothideomycetes</taxon>
        <taxon>Dothideomycetidae</taxon>
        <taxon>Mycosphaerellales</taxon>
        <taxon>Mycosphaerellaceae</taxon>
        <taxon>Pseudocercospora</taxon>
    </lineage>
</organism>
<accession>A0A139HVE0</accession>
<proteinExistence type="predicted"/>
<dbReference type="EMBL" id="LFZN01000006">
    <property type="protein sequence ID" value="KXT06441.1"/>
    <property type="molecule type" value="Genomic_DNA"/>
</dbReference>
<dbReference type="STRING" id="321146.A0A139HVE0"/>
<dbReference type="InterPro" id="IPR054508">
    <property type="entry name" value="PIR1-like_C"/>
</dbReference>
<feature type="signal peptide" evidence="2">
    <location>
        <begin position="1"/>
        <end position="19"/>
    </location>
</feature>
<feature type="region of interest" description="Disordered" evidence="1">
    <location>
        <begin position="437"/>
        <end position="466"/>
    </location>
</feature>
<feature type="chain" id="PRO_5007807035" evidence="2">
    <location>
        <begin position="20"/>
        <end position="712"/>
    </location>
</feature>
<dbReference type="Pfam" id="PF22799">
    <property type="entry name" value="PIR1-like_C"/>
    <property type="match status" value="1"/>
</dbReference>
<feature type="compositionally biased region" description="Low complexity" evidence="1">
    <location>
        <begin position="446"/>
        <end position="466"/>
    </location>
</feature>
<comment type="caution">
    <text evidence="5">The sequence shown here is derived from an EMBL/GenBank/DDBJ whole genome shotgun (WGS) entry which is preliminary data.</text>
</comment>
<feature type="region of interest" description="Disordered" evidence="1">
    <location>
        <begin position="249"/>
        <end position="275"/>
    </location>
</feature>
<keyword evidence="2" id="KW-0732">Signal</keyword>